<dbReference type="RefSeq" id="WP_174136874.1">
    <property type="nucleotide sequence ID" value="NZ_JABUFE010000003.1"/>
</dbReference>
<evidence type="ECO:0000313" key="2">
    <source>
        <dbReference type="Proteomes" id="UP000777935"/>
    </source>
</evidence>
<protein>
    <submittedName>
        <fullName evidence="1">Uncharacterized protein</fullName>
    </submittedName>
</protein>
<evidence type="ECO:0000313" key="1">
    <source>
        <dbReference type="EMBL" id="NSX54649.1"/>
    </source>
</evidence>
<gene>
    <name evidence="1" type="ORF">HRQ87_07515</name>
</gene>
<sequence>MMLCAPCFAGPSGQVWIEEDIIAVNDTHIFIMRDIQDNLAFHNVLRTDTFLVSKDIQTGLDDQIWPVRIVVYYGRDTDTGNEGRLTETEPMGRVDPYVVLIENFARPTTFRLKGYSFTNQKTLAMENGNLGFVLTYVGTEYRIRFQDVQAQVSSNMTKIYDFMVQRDPELAYMLPLGGLVELEDIQPNIDEECKIVDRFKEQGTKRAWAFLQLNCEREESFGLSVWVAVPPAQ</sequence>
<name>A0ABX2IP31_9RHOB</name>
<dbReference type="EMBL" id="JABUFE010000003">
    <property type="protein sequence ID" value="NSX54649.1"/>
    <property type="molecule type" value="Genomic_DNA"/>
</dbReference>
<proteinExistence type="predicted"/>
<dbReference type="Proteomes" id="UP000777935">
    <property type="component" value="Unassembled WGS sequence"/>
</dbReference>
<comment type="caution">
    <text evidence="1">The sequence shown here is derived from an EMBL/GenBank/DDBJ whole genome shotgun (WGS) entry which is preliminary data.</text>
</comment>
<keyword evidence="2" id="KW-1185">Reference proteome</keyword>
<organism evidence="1 2">
    <name type="scientific">Parasulfitobacter algicola</name>
    <dbReference type="NCBI Taxonomy" id="2614809"/>
    <lineage>
        <taxon>Bacteria</taxon>
        <taxon>Pseudomonadati</taxon>
        <taxon>Pseudomonadota</taxon>
        <taxon>Alphaproteobacteria</taxon>
        <taxon>Rhodobacterales</taxon>
        <taxon>Roseobacteraceae</taxon>
        <taxon>Parasulfitobacter</taxon>
    </lineage>
</organism>
<reference evidence="1 2" key="1">
    <citation type="submission" date="2020-06" db="EMBL/GenBank/DDBJ databases">
        <title>Sulfitobacter algicola sp. nov., isolated from green algae.</title>
        <authorList>
            <person name="Wang C."/>
        </authorList>
    </citation>
    <scope>NUCLEOTIDE SEQUENCE [LARGE SCALE GENOMIC DNA]</scope>
    <source>
        <strain evidence="1 2">1151</strain>
    </source>
</reference>
<accession>A0ABX2IP31</accession>